<gene>
    <name evidence="2" type="ORF">METZ01_LOCUS111396</name>
</gene>
<dbReference type="SUPFAM" id="SSF54001">
    <property type="entry name" value="Cysteine proteinases"/>
    <property type="match status" value="1"/>
</dbReference>
<dbReference type="InterPro" id="IPR002931">
    <property type="entry name" value="Transglutaminase-like"/>
</dbReference>
<accession>A0A381X1U2</accession>
<feature type="domain" description="Transglutaminase-like" evidence="1">
    <location>
        <begin position="186"/>
        <end position="293"/>
    </location>
</feature>
<dbReference type="Gene3D" id="3.10.620.30">
    <property type="match status" value="1"/>
</dbReference>
<dbReference type="AlphaFoldDB" id="A0A381X1U2"/>
<proteinExistence type="predicted"/>
<protein>
    <recommendedName>
        <fullName evidence="1">Transglutaminase-like domain-containing protein</fullName>
    </recommendedName>
</protein>
<reference evidence="2" key="1">
    <citation type="submission" date="2018-05" db="EMBL/GenBank/DDBJ databases">
        <authorList>
            <person name="Lanie J.A."/>
            <person name="Ng W.-L."/>
            <person name="Kazmierczak K.M."/>
            <person name="Andrzejewski T.M."/>
            <person name="Davidsen T.M."/>
            <person name="Wayne K.J."/>
            <person name="Tettelin H."/>
            <person name="Glass J.I."/>
            <person name="Rusch D."/>
            <person name="Podicherti R."/>
            <person name="Tsui H.-C.T."/>
            <person name="Winkler M.E."/>
        </authorList>
    </citation>
    <scope>NUCLEOTIDE SEQUENCE</scope>
</reference>
<name>A0A381X1U2_9ZZZZ</name>
<evidence type="ECO:0000259" key="1">
    <source>
        <dbReference type="Pfam" id="PF01841"/>
    </source>
</evidence>
<dbReference type="EMBL" id="UINC01013570">
    <property type="protein sequence ID" value="SVA58542.1"/>
    <property type="molecule type" value="Genomic_DNA"/>
</dbReference>
<organism evidence="2">
    <name type="scientific">marine metagenome</name>
    <dbReference type="NCBI Taxonomy" id="408172"/>
    <lineage>
        <taxon>unclassified sequences</taxon>
        <taxon>metagenomes</taxon>
        <taxon>ecological metagenomes</taxon>
    </lineage>
</organism>
<sequence length="414" mass="45687">MSLLYYTEEGRVIPSLGEDLTRFRHIRKTLDLPATDGTARVWILARCYPDNTAPLRLAVNGTEVVMSVGGERPGAYCWHHVDVDASALRAGANTFQLWTDTSAMDGWSIALEAGHANPGSEVSDDGGRSWRRERMGYLNAVLGEHVLRVRLEEGQDPPPPAVVWENTASPRMASLRQRLPPAALGDAPVLERVRALSSWLAGSWEHTGSGRAEQYAPWDAETLLSWAPQQRGHNGKRPIAMCVHYAAALVSAAQSVGIPARCAVLTETVNGVAGHFVAEVWEPELGKWVVVDPNTDAFFVRDGIPMSLTQIQEAGDDIRDFIEWGPGTEFQLTFPHIVEFAEGNLKNGVCFRHRSVWHRADLLTSPWMSPPGHGSLSYCETGLVWEQRDLDRGFGMFPAFADAQWFDAPPAGWE</sequence>
<dbReference type="Pfam" id="PF01841">
    <property type="entry name" value="Transglut_core"/>
    <property type="match status" value="1"/>
</dbReference>
<dbReference type="InterPro" id="IPR038765">
    <property type="entry name" value="Papain-like_cys_pep_sf"/>
</dbReference>
<evidence type="ECO:0000313" key="2">
    <source>
        <dbReference type="EMBL" id="SVA58542.1"/>
    </source>
</evidence>